<dbReference type="PANTHER" id="PTHR23508">
    <property type="entry name" value="CARBOXYLIC ACID TRANSPORTER PROTEIN HOMOLOG"/>
    <property type="match status" value="1"/>
</dbReference>
<feature type="transmembrane region" description="Helical" evidence="5">
    <location>
        <begin position="355"/>
        <end position="374"/>
    </location>
</feature>
<feature type="transmembrane region" description="Helical" evidence="5">
    <location>
        <begin position="55"/>
        <end position="75"/>
    </location>
</feature>
<dbReference type="InterPro" id="IPR036259">
    <property type="entry name" value="MFS_trans_sf"/>
</dbReference>
<evidence type="ECO:0000256" key="1">
    <source>
        <dbReference type="ARBA" id="ARBA00004651"/>
    </source>
</evidence>
<evidence type="ECO:0000256" key="4">
    <source>
        <dbReference type="ARBA" id="ARBA00023136"/>
    </source>
</evidence>
<feature type="transmembrane region" description="Helical" evidence="5">
    <location>
        <begin position="380"/>
        <end position="400"/>
    </location>
</feature>
<feature type="transmembrane region" description="Helical" evidence="5">
    <location>
        <begin position="173"/>
        <end position="194"/>
    </location>
</feature>
<dbReference type="AlphaFoldDB" id="A0A8J3IXD8"/>
<feature type="transmembrane region" description="Helical" evidence="5">
    <location>
        <begin position="215"/>
        <end position="240"/>
    </location>
</feature>
<dbReference type="Pfam" id="PF07690">
    <property type="entry name" value="MFS_1"/>
    <property type="match status" value="1"/>
</dbReference>
<comment type="caution">
    <text evidence="7">The sequence shown here is derived from an EMBL/GenBank/DDBJ whole genome shotgun (WGS) entry which is preliminary data.</text>
</comment>
<keyword evidence="4 5" id="KW-0472">Membrane</keyword>
<organism evidence="7 8">
    <name type="scientific">Reticulibacter mediterranei</name>
    <dbReference type="NCBI Taxonomy" id="2778369"/>
    <lineage>
        <taxon>Bacteria</taxon>
        <taxon>Bacillati</taxon>
        <taxon>Chloroflexota</taxon>
        <taxon>Ktedonobacteria</taxon>
        <taxon>Ktedonobacterales</taxon>
        <taxon>Reticulibacteraceae</taxon>
        <taxon>Reticulibacter</taxon>
    </lineage>
</organism>
<dbReference type="PROSITE" id="PS50850">
    <property type="entry name" value="MFS"/>
    <property type="match status" value="1"/>
</dbReference>
<sequence length="435" mass="47688">MATNAARLPWYKELSGAQIRGFWAAWMGYALDGFDFVIITYVLTNIEQEFHLDLVTASTLISAAFISRWIGGAVVGSIADRIGRKQAMIAGIWLYALGTFLCGFAWNYWSLFAFRLIVGLGMAGEYSASATYVLESWPKRIRNKASGFLLSGYTVGSIVVSLIYPFIVTHGGWRWLFYLGIIPVFVTLYMRTNLPESAEWDKAKERGNTAKGISFFQLLSGQWLPVLLTIIFFIFSAFMMNWPIQSLLPTYLKTTGFDPVGVGQIMFLANFGYLLGTLWAGFLGDWVGTRRAYIYTLLVSLVLIIPIFWLGHSAILLLGALVFLLEFTSIGISGLHPKYMSEHFSTEVRGAALGVGYNLGALGGAVAPILGTALASQIGLGNALAALTFFWTLVVIAIVASNLPGRVSRRATAAIAEFSDDTEQIDETHNPQPAG</sequence>
<dbReference type="InterPro" id="IPR020846">
    <property type="entry name" value="MFS_dom"/>
</dbReference>
<dbReference type="EMBL" id="BNJK01000002">
    <property type="protein sequence ID" value="GHO97816.1"/>
    <property type="molecule type" value="Genomic_DNA"/>
</dbReference>
<dbReference type="RefSeq" id="WP_220208597.1">
    <property type="nucleotide sequence ID" value="NZ_BNJK01000002.1"/>
</dbReference>
<keyword evidence="8" id="KW-1185">Reference proteome</keyword>
<comment type="subcellular location">
    <subcellularLocation>
        <location evidence="1">Cell membrane</location>
        <topology evidence="1">Multi-pass membrane protein</topology>
    </subcellularLocation>
</comment>
<dbReference type="GO" id="GO:0005886">
    <property type="term" value="C:plasma membrane"/>
    <property type="evidence" value="ECO:0007669"/>
    <property type="project" value="UniProtKB-SubCell"/>
</dbReference>
<feature type="domain" description="Major facilitator superfamily (MFS) profile" evidence="6">
    <location>
        <begin position="21"/>
        <end position="409"/>
    </location>
</feature>
<dbReference type="Gene3D" id="1.20.1250.20">
    <property type="entry name" value="MFS general substrate transporter like domains"/>
    <property type="match status" value="2"/>
</dbReference>
<evidence type="ECO:0000256" key="2">
    <source>
        <dbReference type="ARBA" id="ARBA00022692"/>
    </source>
</evidence>
<reference evidence="7" key="1">
    <citation type="submission" date="2020-10" db="EMBL/GenBank/DDBJ databases">
        <title>Taxonomic study of unclassified bacteria belonging to the class Ktedonobacteria.</title>
        <authorList>
            <person name="Yabe S."/>
            <person name="Wang C.M."/>
            <person name="Zheng Y."/>
            <person name="Sakai Y."/>
            <person name="Cavaletti L."/>
            <person name="Monciardini P."/>
            <person name="Donadio S."/>
        </authorList>
    </citation>
    <scope>NUCLEOTIDE SEQUENCE</scope>
    <source>
        <strain evidence="7">ID150040</strain>
    </source>
</reference>
<feature type="transmembrane region" description="Helical" evidence="5">
    <location>
        <begin position="260"/>
        <end position="280"/>
    </location>
</feature>
<evidence type="ECO:0000313" key="7">
    <source>
        <dbReference type="EMBL" id="GHO97816.1"/>
    </source>
</evidence>
<dbReference type="PANTHER" id="PTHR23508:SF3">
    <property type="entry name" value="SIALIC ACID TRANSPORTER NANT"/>
    <property type="match status" value="1"/>
</dbReference>
<evidence type="ECO:0000259" key="6">
    <source>
        <dbReference type="PROSITE" id="PS50850"/>
    </source>
</evidence>
<keyword evidence="2 5" id="KW-0812">Transmembrane</keyword>
<feature type="transmembrane region" description="Helical" evidence="5">
    <location>
        <begin position="292"/>
        <end position="309"/>
    </location>
</feature>
<proteinExistence type="predicted"/>
<dbReference type="CDD" id="cd17316">
    <property type="entry name" value="MFS_SV2_like"/>
    <property type="match status" value="1"/>
</dbReference>
<evidence type="ECO:0000256" key="5">
    <source>
        <dbReference type="SAM" id="Phobius"/>
    </source>
</evidence>
<feature type="transmembrane region" description="Helical" evidence="5">
    <location>
        <begin position="146"/>
        <end position="167"/>
    </location>
</feature>
<feature type="transmembrane region" description="Helical" evidence="5">
    <location>
        <begin position="315"/>
        <end position="335"/>
    </location>
</feature>
<keyword evidence="3 5" id="KW-1133">Transmembrane helix</keyword>
<feature type="transmembrane region" description="Helical" evidence="5">
    <location>
        <begin position="87"/>
        <end position="106"/>
    </location>
</feature>
<evidence type="ECO:0000256" key="3">
    <source>
        <dbReference type="ARBA" id="ARBA00022989"/>
    </source>
</evidence>
<evidence type="ECO:0000313" key="8">
    <source>
        <dbReference type="Proteomes" id="UP000597444"/>
    </source>
</evidence>
<feature type="transmembrane region" description="Helical" evidence="5">
    <location>
        <begin position="21"/>
        <end position="43"/>
    </location>
</feature>
<dbReference type="InterPro" id="IPR011701">
    <property type="entry name" value="MFS"/>
</dbReference>
<gene>
    <name evidence="7" type="primary">yjhB</name>
    <name evidence="7" type="ORF">KSF_078640</name>
</gene>
<protein>
    <submittedName>
        <fullName evidence="7">Putative metabolite transport protein YjhB</fullName>
    </submittedName>
</protein>
<dbReference type="GO" id="GO:0046943">
    <property type="term" value="F:carboxylic acid transmembrane transporter activity"/>
    <property type="evidence" value="ECO:0007669"/>
    <property type="project" value="TreeGrafter"/>
</dbReference>
<accession>A0A8J3IXD8</accession>
<name>A0A8J3IXD8_9CHLR</name>
<dbReference type="Proteomes" id="UP000597444">
    <property type="component" value="Unassembled WGS sequence"/>
</dbReference>
<feature type="transmembrane region" description="Helical" evidence="5">
    <location>
        <begin position="112"/>
        <end position="134"/>
    </location>
</feature>
<dbReference type="SUPFAM" id="SSF103473">
    <property type="entry name" value="MFS general substrate transporter"/>
    <property type="match status" value="1"/>
</dbReference>